<name>I0R4Q3_9FIRM</name>
<protein>
    <submittedName>
        <fullName evidence="1">Uncharacterized protein</fullName>
    </submittedName>
</protein>
<organism evidence="1 2">
    <name type="scientific">Lachnoanaerobaculum saburreum F0468</name>
    <dbReference type="NCBI Taxonomy" id="1095750"/>
    <lineage>
        <taxon>Bacteria</taxon>
        <taxon>Bacillati</taxon>
        <taxon>Bacillota</taxon>
        <taxon>Clostridia</taxon>
        <taxon>Lachnospirales</taxon>
        <taxon>Lachnospiraceae</taxon>
        <taxon>Lachnoanaerobaculum</taxon>
    </lineage>
</organism>
<dbReference type="Proteomes" id="UP000005039">
    <property type="component" value="Unassembled WGS sequence"/>
</dbReference>
<comment type="caution">
    <text evidence="1">The sequence shown here is derived from an EMBL/GenBank/DDBJ whole genome shotgun (WGS) entry which is preliminary data.</text>
</comment>
<dbReference type="EMBL" id="AJGH01000126">
    <property type="protein sequence ID" value="EIC94661.1"/>
    <property type="molecule type" value="Genomic_DNA"/>
</dbReference>
<reference evidence="1 2" key="1">
    <citation type="submission" date="2012-03" db="EMBL/GenBank/DDBJ databases">
        <authorList>
            <person name="Durkin A.S."/>
            <person name="McCorrison J."/>
            <person name="Torralba M."/>
            <person name="Gillis M."/>
            <person name="Methe B."/>
            <person name="Sutton G."/>
            <person name="Nelson K.E."/>
        </authorList>
    </citation>
    <scope>NUCLEOTIDE SEQUENCE [LARGE SCALE GENOMIC DNA]</scope>
    <source>
        <strain evidence="1 2">F0468</strain>
    </source>
</reference>
<evidence type="ECO:0000313" key="1">
    <source>
        <dbReference type="EMBL" id="EIC94661.1"/>
    </source>
</evidence>
<accession>I0R4Q3</accession>
<sequence>MPLIVLDCRSHQNTCKERPEHLFLEGKTINRIMCYKT</sequence>
<dbReference type="eggNOG" id="ENOG503205E">
    <property type="taxonomic scope" value="Bacteria"/>
</dbReference>
<keyword evidence="2" id="KW-1185">Reference proteome</keyword>
<dbReference type="AlphaFoldDB" id="I0R4Q3"/>
<evidence type="ECO:0000313" key="2">
    <source>
        <dbReference type="Proteomes" id="UP000005039"/>
    </source>
</evidence>
<proteinExistence type="predicted"/>
<gene>
    <name evidence="1" type="ORF">HMPREF9970_1609</name>
</gene>